<reference evidence="1 2" key="1">
    <citation type="submission" date="2020-02" db="EMBL/GenBank/DDBJ databases">
        <authorList>
            <person name="Zheng R.K."/>
            <person name="Sun C.M."/>
        </authorList>
    </citation>
    <scope>NUCLEOTIDE SEQUENCE [LARGE SCALE GENOMIC DNA]</scope>
    <source>
        <strain evidence="2">rifampicinis</strain>
    </source>
</reference>
<proteinExistence type="predicted"/>
<organism evidence="1 2">
    <name type="scientific">Phototrophicus methaneseepsis</name>
    <dbReference type="NCBI Taxonomy" id="2710758"/>
    <lineage>
        <taxon>Bacteria</taxon>
        <taxon>Bacillati</taxon>
        <taxon>Chloroflexota</taxon>
        <taxon>Candidatus Thermofontia</taxon>
        <taxon>Phototrophicales</taxon>
        <taxon>Phototrophicaceae</taxon>
        <taxon>Phototrophicus</taxon>
    </lineage>
</organism>
<keyword evidence="2" id="KW-1185">Reference proteome</keyword>
<evidence type="ECO:0000313" key="1">
    <source>
        <dbReference type="EMBL" id="QPC81244.1"/>
    </source>
</evidence>
<accession>A0A7S8E6J2</accession>
<dbReference type="Proteomes" id="UP000594468">
    <property type="component" value="Chromosome"/>
</dbReference>
<dbReference type="EMBL" id="CP062983">
    <property type="protein sequence ID" value="QPC81244.1"/>
    <property type="molecule type" value="Genomic_DNA"/>
</dbReference>
<name>A0A7S8E6J2_9CHLR</name>
<gene>
    <name evidence="1" type="ORF">G4Y79_16205</name>
</gene>
<dbReference type="RefSeq" id="WP_195169317.1">
    <property type="nucleotide sequence ID" value="NZ_CP062983.1"/>
</dbReference>
<dbReference type="KEGG" id="pmet:G4Y79_16205"/>
<sequence length="190" mass="20637">MITPEALGEILLQTGTIQFGHFVIDGHVKKWIFNSALMPSYPELLLALGQIGQDKISTYGVDRLVCLQDSLSIAQAISLTSEIPLVYYDHHTGNPVIDFVGAYDVGHPTCLITNHTTSQDTFSQLLKDADRVGLRIINMLALYGSSPSLPESVGFSTLIDLPAIIRSLEAKGTLHASLAQSILQDMTNTL</sequence>
<protein>
    <submittedName>
        <fullName evidence="1">Uncharacterized protein</fullName>
    </submittedName>
</protein>
<evidence type="ECO:0000313" key="2">
    <source>
        <dbReference type="Proteomes" id="UP000594468"/>
    </source>
</evidence>
<dbReference type="AlphaFoldDB" id="A0A7S8E6J2"/>